<dbReference type="AlphaFoldDB" id="A0A1M5PTU1"/>
<evidence type="ECO:0000313" key="2">
    <source>
        <dbReference type="EMBL" id="SHH05255.1"/>
    </source>
</evidence>
<dbReference type="GO" id="GO:0003677">
    <property type="term" value="F:DNA binding"/>
    <property type="evidence" value="ECO:0007669"/>
    <property type="project" value="InterPro"/>
</dbReference>
<sequence length="118" mass="13105">MAEMRDFSLLAAQVRAARGLLGWTQGYLAEGVGVSRPTIMDFESGKREPHPATLSVLMSELAAAGIVFTERGVEFRKWPARPYVPTGIKQKMPRPVRLEKAVGTRKTIKKLTLVPTKR</sequence>
<dbReference type="Gene3D" id="1.10.260.40">
    <property type="entry name" value="lambda repressor-like DNA-binding domains"/>
    <property type="match status" value="1"/>
</dbReference>
<dbReference type="SMART" id="SM00530">
    <property type="entry name" value="HTH_XRE"/>
    <property type="match status" value="1"/>
</dbReference>
<protein>
    <submittedName>
        <fullName evidence="2">Helix-turn-helix</fullName>
    </submittedName>
</protein>
<dbReference type="Proteomes" id="UP000190675">
    <property type="component" value="Chromosome I"/>
</dbReference>
<dbReference type="InterPro" id="IPR001387">
    <property type="entry name" value="Cro/C1-type_HTH"/>
</dbReference>
<dbReference type="PROSITE" id="PS50943">
    <property type="entry name" value="HTH_CROC1"/>
    <property type="match status" value="1"/>
</dbReference>
<dbReference type="Pfam" id="PF01381">
    <property type="entry name" value="HTH_3"/>
    <property type="match status" value="1"/>
</dbReference>
<gene>
    <name evidence="2" type="ORF">SAMN05444169_5470</name>
</gene>
<dbReference type="SUPFAM" id="SSF47413">
    <property type="entry name" value="lambda repressor-like DNA-binding domains"/>
    <property type="match status" value="1"/>
</dbReference>
<organism evidence="2 3">
    <name type="scientific">Bradyrhizobium erythrophlei</name>
    <dbReference type="NCBI Taxonomy" id="1437360"/>
    <lineage>
        <taxon>Bacteria</taxon>
        <taxon>Pseudomonadati</taxon>
        <taxon>Pseudomonadota</taxon>
        <taxon>Alphaproteobacteria</taxon>
        <taxon>Hyphomicrobiales</taxon>
        <taxon>Nitrobacteraceae</taxon>
        <taxon>Bradyrhizobium</taxon>
    </lineage>
</organism>
<dbReference type="CDD" id="cd00093">
    <property type="entry name" value="HTH_XRE"/>
    <property type="match status" value="1"/>
</dbReference>
<name>A0A1M5PTU1_9BRAD</name>
<reference evidence="2 3" key="1">
    <citation type="submission" date="2016-11" db="EMBL/GenBank/DDBJ databases">
        <authorList>
            <person name="Jaros S."/>
            <person name="Januszkiewicz K."/>
            <person name="Wedrychowicz H."/>
        </authorList>
    </citation>
    <scope>NUCLEOTIDE SEQUENCE [LARGE SCALE GENOMIC DNA]</scope>
    <source>
        <strain evidence="2 3">GAS242</strain>
    </source>
</reference>
<proteinExistence type="predicted"/>
<evidence type="ECO:0000313" key="3">
    <source>
        <dbReference type="Proteomes" id="UP000190675"/>
    </source>
</evidence>
<accession>A0A1M5PTU1</accession>
<dbReference type="InterPro" id="IPR010982">
    <property type="entry name" value="Lambda_DNA-bd_dom_sf"/>
</dbReference>
<dbReference type="EMBL" id="LT670818">
    <property type="protein sequence ID" value="SHH05255.1"/>
    <property type="molecule type" value="Genomic_DNA"/>
</dbReference>
<feature type="domain" description="HTH cro/C1-type" evidence="1">
    <location>
        <begin position="14"/>
        <end position="54"/>
    </location>
</feature>
<evidence type="ECO:0000259" key="1">
    <source>
        <dbReference type="PROSITE" id="PS50943"/>
    </source>
</evidence>